<dbReference type="OrthoDB" id="333551at2759"/>
<protein>
    <recommendedName>
        <fullName evidence="6">Coiled-coil domain-containing protein 174</fullName>
    </recommendedName>
</protein>
<evidence type="ECO:0000313" key="4">
    <source>
        <dbReference type="EMBL" id="CAG9803796.1"/>
    </source>
</evidence>
<evidence type="ECO:0000256" key="2">
    <source>
        <dbReference type="SAM" id="Coils"/>
    </source>
</evidence>
<keyword evidence="5" id="KW-1185">Reference proteome</keyword>
<dbReference type="PANTHER" id="PTHR15885">
    <property type="entry name" value="COILED-COIL DOMAIN-CONTAINING PROTEIN 174"/>
    <property type="match status" value="1"/>
</dbReference>
<dbReference type="AlphaFoldDB" id="A0A9N9WRX9"/>
<keyword evidence="1 2" id="KW-0175">Coiled coil</keyword>
<organism evidence="4 5">
    <name type="scientific">Chironomus riparius</name>
    <dbReference type="NCBI Taxonomy" id="315576"/>
    <lineage>
        <taxon>Eukaryota</taxon>
        <taxon>Metazoa</taxon>
        <taxon>Ecdysozoa</taxon>
        <taxon>Arthropoda</taxon>
        <taxon>Hexapoda</taxon>
        <taxon>Insecta</taxon>
        <taxon>Pterygota</taxon>
        <taxon>Neoptera</taxon>
        <taxon>Endopterygota</taxon>
        <taxon>Diptera</taxon>
        <taxon>Nematocera</taxon>
        <taxon>Chironomoidea</taxon>
        <taxon>Chironomidae</taxon>
        <taxon>Chironominae</taxon>
        <taxon>Chironomus</taxon>
    </lineage>
</organism>
<dbReference type="GO" id="GO:0005634">
    <property type="term" value="C:nucleus"/>
    <property type="evidence" value="ECO:0007669"/>
    <property type="project" value="TreeGrafter"/>
</dbReference>
<accession>A0A9N9WRX9</accession>
<dbReference type="EMBL" id="OU895878">
    <property type="protein sequence ID" value="CAG9803796.1"/>
    <property type="molecule type" value="Genomic_DNA"/>
</dbReference>
<feature type="coiled-coil region" evidence="2">
    <location>
        <begin position="204"/>
        <end position="234"/>
    </location>
</feature>
<proteinExistence type="predicted"/>
<evidence type="ECO:0000256" key="3">
    <source>
        <dbReference type="SAM" id="MobiDB-lite"/>
    </source>
</evidence>
<feature type="region of interest" description="Disordered" evidence="3">
    <location>
        <begin position="251"/>
        <end position="371"/>
    </location>
</feature>
<reference evidence="4" key="2">
    <citation type="submission" date="2022-10" db="EMBL/GenBank/DDBJ databases">
        <authorList>
            <consortium name="ENA_rothamsted_submissions"/>
            <consortium name="culmorum"/>
            <person name="King R."/>
        </authorList>
    </citation>
    <scope>NUCLEOTIDE SEQUENCE</scope>
</reference>
<gene>
    <name evidence="4" type="ORF">CHIRRI_LOCUS6692</name>
</gene>
<dbReference type="Proteomes" id="UP001153620">
    <property type="component" value="Chromosome 2"/>
</dbReference>
<dbReference type="InterPro" id="IPR025066">
    <property type="entry name" value="CCDC174-like"/>
</dbReference>
<reference evidence="4" key="1">
    <citation type="submission" date="2022-01" db="EMBL/GenBank/DDBJ databases">
        <authorList>
            <person name="King R."/>
        </authorList>
    </citation>
    <scope>NUCLEOTIDE SEQUENCE</scope>
</reference>
<feature type="compositionally biased region" description="Basic and acidic residues" evidence="3">
    <location>
        <begin position="261"/>
        <end position="329"/>
    </location>
</feature>
<evidence type="ECO:0000256" key="1">
    <source>
        <dbReference type="ARBA" id="ARBA00023054"/>
    </source>
</evidence>
<evidence type="ECO:0000313" key="5">
    <source>
        <dbReference type="Proteomes" id="UP001153620"/>
    </source>
</evidence>
<evidence type="ECO:0008006" key="6">
    <source>
        <dbReference type="Google" id="ProtNLM"/>
    </source>
</evidence>
<name>A0A9N9WRX9_9DIPT</name>
<dbReference type="PANTHER" id="PTHR15885:SF1">
    <property type="entry name" value="COILED-COIL DOMAIN-CONTAINING PROTEIN 174"/>
    <property type="match status" value="1"/>
</dbReference>
<dbReference type="Pfam" id="PF13300">
    <property type="entry name" value="DUF4078"/>
    <property type="match status" value="1"/>
</dbReference>
<sequence length="389" mass="46678">MSDPKKVIEMDKSTIVTLRAELYRLKKSEELKIRDHNPIKKINNTKIISSSPVNNLKTIEVDDSIELARSKRILEQKAKYYERMSKNKVNSTLVLFENKKDDDIRDVTDYIEFTDCFGRTRKVEKSEYDKIRDERDEIIEEPKEVEQNDVEEIGDSFLKQREEWRKQEIVNKERSELHYQDILFDEARLHGTAWYKFSQDHEERQIQQENLIKMREKTEQAQSQRAELKKHRDDIIKNRIKLAKERMRKKLGLPIEQTDNDDSKVAADDKSNDDRQKASEQAEKDAEKELQREMERKRHIRPWDKGKLSGKEHSDESDEERWMPKKERIAMSQDEWNEKQRTQRVNEFAPVYDQRPSTSKYKERSNPESLEQSVAANLRFIREKFDKKN</sequence>